<dbReference type="AlphaFoldDB" id="A0AAN9FMT3"/>
<feature type="region of interest" description="Disordered" evidence="1">
    <location>
        <begin position="1"/>
        <end position="26"/>
    </location>
</feature>
<comment type="caution">
    <text evidence="2">The sequence shown here is derived from an EMBL/GenBank/DDBJ whole genome shotgun (WGS) entry which is preliminary data.</text>
</comment>
<organism evidence="2 3">
    <name type="scientific">Clitoria ternatea</name>
    <name type="common">Butterfly pea</name>
    <dbReference type="NCBI Taxonomy" id="43366"/>
    <lineage>
        <taxon>Eukaryota</taxon>
        <taxon>Viridiplantae</taxon>
        <taxon>Streptophyta</taxon>
        <taxon>Embryophyta</taxon>
        <taxon>Tracheophyta</taxon>
        <taxon>Spermatophyta</taxon>
        <taxon>Magnoliopsida</taxon>
        <taxon>eudicotyledons</taxon>
        <taxon>Gunneridae</taxon>
        <taxon>Pentapetalae</taxon>
        <taxon>rosids</taxon>
        <taxon>fabids</taxon>
        <taxon>Fabales</taxon>
        <taxon>Fabaceae</taxon>
        <taxon>Papilionoideae</taxon>
        <taxon>50 kb inversion clade</taxon>
        <taxon>NPAAA clade</taxon>
        <taxon>indigoferoid/millettioid clade</taxon>
        <taxon>Phaseoleae</taxon>
        <taxon>Clitoria</taxon>
    </lineage>
</organism>
<accession>A0AAN9FMT3</accession>
<evidence type="ECO:0000256" key="1">
    <source>
        <dbReference type="SAM" id="MobiDB-lite"/>
    </source>
</evidence>
<protein>
    <submittedName>
        <fullName evidence="2">Uncharacterized protein</fullName>
    </submittedName>
</protein>
<dbReference type="Proteomes" id="UP001359559">
    <property type="component" value="Unassembled WGS sequence"/>
</dbReference>
<keyword evidence="3" id="KW-1185">Reference proteome</keyword>
<feature type="compositionally biased region" description="Basic and acidic residues" evidence="1">
    <location>
        <begin position="1"/>
        <end position="25"/>
    </location>
</feature>
<dbReference type="EMBL" id="JAYKXN010000006">
    <property type="protein sequence ID" value="KAK7279342.1"/>
    <property type="molecule type" value="Genomic_DNA"/>
</dbReference>
<reference evidence="2 3" key="1">
    <citation type="submission" date="2024-01" db="EMBL/GenBank/DDBJ databases">
        <title>The genomes of 5 underutilized Papilionoideae crops provide insights into root nodulation and disease resistance.</title>
        <authorList>
            <person name="Yuan L."/>
        </authorList>
    </citation>
    <scope>NUCLEOTIDE SEQUENCE [LARGE SCALE GENOMIC DNA]</scope>
    <source>
        <strain evidence="2">LY-2023</strain>
        <tissue evidence="2">Leaf</tissue>
    </source>
</reference>
<gene>
    <name evidence="2" type="ORF">RJT34_24391</name>
</gene>
<proteinExistence type="predicted"/>
<evidence type="ECO:0000313" key="3">
    <source>
        <dbReference type="Proteomes" id="UP001359559"/>
    </source>
</evidence>
<evidence type="ECO:0000313" key="2">
    <source>
        <dbReference type="EMBL" id="KAK7279342.1"/>
    </source>
</evidence>
<name>A0AAN9FMT3_CLITE</name>
<sequence length="83" mass="9099">MAPGKEKMMITRGNLDRRDNRDPQEQSHQFRVLCHGACVLLDSCYCIASSIAKKTHKKTSLSHLSAYSVSVSGSLSDATFGLL</sequence>